<dbReference type="EMBL" id="CM007656">
    <property type="protein sequence ID" value="ONI02062.1"/>
    <property type="molecule type" value="Genomic_DNA"/>
</dbReference>
<dbReference type="PROSITE" id="PS50828">
    <property type="entry name" value="SMR"/>
    <property type="match status" value="1"/>
</dbReference>
<dbReference type="InterPro" id="IPR013899">
    <property type="entry name" value="DUF1771"/>
</dbReference>
<accession>A0A251NRW4</accession>
<dbReference type="PANTHER" id="PTHR47812">
    <property type="entry name" value="SMR (SMALL MUTS RELATED) DOMAIN-CONTAINING PROTEIN"/>
    <property type="match status" value="1"/>
</dbReference>
<dbReference type="Pfam" id="PF08590">
    <property type="entry name" value="DUF1771"/>
    <property type="match status" value="1"/>
</dbReference>
<dbReference type="AlphaFoldDB" id="A0A251NRW4"/>
<keyword evidence="4" id="KW-1185">Reference proteome</keyword>
<feature type="domain" description="Smr" evidence="2">
    <location>
        <begin position="317"/>
        <end position="434"/>
    </location>
</feature>
<dbReference type="Proteomes" id="UP000006882">
    <property type="component" value="Chromosome G6"/>
</dbReference>
<gene>
    <name evidence="3" type="ORF">PRUPE_6G175200</name>
</gene>
<evidence type="ECO:0000313" key="4">
    <source>
        <dbReference type="Proteomes" id="UP000006882"/>
    </source>
</evidence>
<dbReference type="PANTHER" id="PTHR47812:SF2">
    <property type="entry name" value="SMR (SMALL MUTS RELATED) DOMAIN-CONTAINING PROTEIN"/>
    <property type="match status" value="1"/>
</dbReference>
<dbReference type="Gramene" id="ONI02062">
    <property type="protein sequence ID" value="ONI02062"/>
    <property type="gene ID" value="PRUPE_6G175200"/>
</dbReference>
<reference evidence="3 4" key="1">
    <citation type="journal article" date="2013" name="Nat. Genet.">
        <title>The high-quality draft genome of peach (Prunus persica) identifies unique patterns of genetic diversity, domestication and genome evolution.</title>
        <authorList>
            <consortium name="International Peach Genome Initiative"/>
            <person name="Verde I."/>
            <person name="Abbott A.G."/>
            <person name="Scalabrin S."/>
            <person name="Jung S."/>
            <person name="Shu S."/>
            <person name="Marroni F."/>
            <person name="Zhebentyayeva T."/>
            <person name="Dettori M.T."/>
            <person name="Grimwood J."/>
            <person name="Cattonaro F."/>
            <person name="Zuccolo A."/>
            <person name="Rossini L."/>
            <person name="Jenkins J."/>
            <person name="Vendramin E."/>
            <person name="Meisel L.A."/>
            <person name="Decroocq V."/>
            <person name="Sosinski B."/>
            <person name="Prochnik S."/>
            <person name="Mitros T."/>
            <person name="Policriti A."/>
            <person name="Cipriani G."/>
            <person name="Dondini L."/>
            <person name="Ficklin S."/>
            <person name="Goodstein D.M."/>
            <person name="Xuan P."/>
            <person name="Del Fabbro C."/>
            <person name="Aramini V."/>
            <person name="Copetti D."/>
            <person name="Gonzalez S."/>
            <person name="Horner D.S."/>
            <person name="Falchi R."/>
            <person name="Lucas S."/>
            <person name="Mica E."/>
            <person name="Maldonado J."/>
            <person name="Lazzari B."/>
            <person name="Bielenberg D."/>
            <person name="Pirona R."/>
            <person name="Miculan M."/>
            <person name="Barakat A."/>
            <person name="Testolin R."/>
            <person name="Stella A."/>
            <person name="Tartarini S."/>
            <person name="Tonutti P."/>
            <person name="Arus P."/>
            <person name="Orellana A."/>
            <person name="Wells C."/>
            <person name="Main D."/>
            <person name="Vizzotto G."/>
            <person name="Silva H."/>
            <person name="Salamini F."/>
            <person name="Schmutz J."/>
            <person name="Morgante M."/>
            <person name="Rokhsar D.S."/>
        </authorList>
    </citation>
    <scope>NUCLEOTIDE SEQUENCE [LARGE SCALE GENOMIC DNA]</scope>
    <source>
        <strain evidence="4">cv. Nemared</strain>
    </source>
</reference>
<protein>
    <recommendedName>
        <fullName evidence="2">Smr domain-containing protein</fullName>
    </recommendedName>
</protein>
<dbReference type="SMART" id="SM00463">
    <property type="entry name" value="SMR"/>
    <property type="match status" value="1"/>
</dbReference>
<dbReference type="InterPro" id="IPR002625">
    <property type="entry name" value="Smr_dom"/>
</dbReference>
<feature type="region of interest" description="Disordered" evidence="1">
    <location>
        <begin position="82"/>
        <end position="107"/>
    </location>
</feature>
<evidence type="ECO:0000259" key="2">
    <source>
        <dbReference type="PROSITE" id="PS50828"/>
    </source>
</evidence>
<name>A0A251NRW4_PRUPE</name>
<evidence type="ECO:0000313" key="3">
    <source>
        <dbReference type="EMBL" id="ONI02062.1"/>
    </source>
</evidence>
<dbReference type="SMART" id="SM01162">
    <property type="entry name" value="DUF1771"/>
    <property type="match status" value="1"/>
</dbReference>
<dbReference type="Gene3D" id="3.30.1370.110">
    <property type="match status" value="1"/>
</dbReference>
<proteinExistence type="predicted"/>
<organism evidence="3 4">
    <name type="scientific">Prunus persica</name>
    <name type="common">Peach</name>
    <name type="synonym">Amygdalus persica</name>
    <dbReference type="NCBI Taxonomy" id="3760"/>
    <lineage>
        <taxon>Eukaryota</taxon>
        <taxon>Viridiplantae</taxon>
        <taxon>Streptophyta</taxon>
        <taxon>Embryophyta</taxon>
        <taxon>Tracheophyta</taxon>
        <taxon>Spermatophyta</taxon>
        <taxon>Magnoliopsida</taxon>
        <taxon>eudicotyledons</taxon>
        <taxon>Gunneridae</taxon>
        <taxon>Pentapetalae</taxon>
        <taxon>rosids</taxon>
        <taxon>fabids</taxon>
        <taxon>Rosales</taxon>
        <taxon>Rosaceae</taxon>
        <taxon>Amygdaloideae</taxon>
        <taxon>Amygdaleae</taxon>
        <taxon>Prunus</taxon>
    </lineage>
</organism>
<dbReference type="STRING" id="3760.A0A251NRW4"/>
<dbReference type="InterPro" id="IPR036063">
    <property type="entry name" value="Smr_dom_sf"/>
</dbReference>
<dbReference type="eggNOG" id="KOG2401">
    <property type="taxonomic scope" value="Eukaryota"/>
</dbReference>
<dbReference type="SUPFAM" id="SSF160443">
    <property type="entry name" value="SMR domain-like"/>
    <property type="match status" value="1"/>
</dbReference>
<sequence length="438" mass="49127">MTVASICLCRKMSRGWAKSGGWAAFDLKQRQKQGLEPQTDTDHFPPILTTLPSLHPCENVSRNNDLSGRPFSCVLHPVDFPTSTENRDGKRPLLYGDSSGTSMEDNRSSKKKIMDLYPWADDSLIEDIMAAVGDDITKASTLLKAMVSPSSFEENKETDISKINSNSDIYQSDKTKHTSFPLESAADIADLNSTFEKCLEENNIELLNAHDFCGKNLPNDAATMKLTLGSLESVPVEPEWEEDDVYLRHRKDALRMMRSASQHSKAATNAFVRGDHFSAQRHSNKAREEWLAAESLNNKAAKKILNIRNSKNDVWKLDLHGLHASEAIQALREHLQRIETKVLSNHSVSPNKVRMEKRIIRSSSLESFNCMDTEKLDQQKAPSTQRPTSLQVITGIGNHSRGQAALPTAVGSFLNDNGYRFEELRPGVITVRPKFRHR</sequence>
<evidence type="ECO:0000256" key="1">
    <source>
        <dbReference type="SAM" id="MobiDB-lite"/>
    </source>
</evidence>